<reference evidence="3" key="1">
    <citation type="submission" date="2015-05" db="EMBL/GenBank/DDBJ databases">
        <authorList>
            <person name="Fogelqvist Johan"/>
        </authorList>
    </citation>
    <scope>NUCLEOTIDE SEQUENCE [LARGE SCALE GENOMIC DNA]</scope>
</reference>
<evidence type="ECO:0000256" key="1">
    <source>
        <dbReference type="SAM" id="MobiDB-lite"/>
    </source>
</evidence>
<feature type="compositionally biased region" description="Polar residues" evidence="1">
    <location>
        <begin position="254"/>
        <end position="266"/>
    </location>
</feature>
<dbReference type="AlphaFoldDB" id="A0A0G4NCV3"/>
<feature type="compositionally biased region" description="Polar residues" evidence="1">
    <location>
        <begin position="443"/>
        <end position="452"/>
    </location>
</feature>
<organism evidence="2 3">
    <name type="scientific">Verticillium longisporum</name>
    <name type="common">Verticillium dahliae var. longisporum</name>
    <dbReference type="NCBI Taxonomy" id="100787"/>
    <lineage>
        <taxon>Eukaryota</taxon>
        <taxon>Fungi</taxon>
        <taxon>Dikarya</taxon>
        <taxon>Ascomycota</taxon>
        <taxon>Pezizomycotina</taxon>
        <taxon>Sordariomycetes</taxon>
        <taxon>Hypocreomycetidae</taxon>
        <taxon>Glomerellales</taxon>
        <taxon>Plectosphaerellaceae</taxon>
        <taxon>Verticillium</taxon>
    </lineage>
</organism>
<feature type="region of interest" description="Disordered" evidence="1">
    <location>
        <begin position="254"/>
        <end position="298"/>
    </location>
</feature>
<dbReference type="EMBL" id="CVQI01033939">
    <property type="protein sequence ID" value="CRK44282.1"/>
    <property type="molecule type" value="Genomic_DNA"/>
</dbReference>
<evidence type="ECO:0000313" key="2">
    <source>
        <dbReference type="EMBL" id="CRK44282.1"/>
    </source>
</evidence>
<accession>A0A0G4NCV3</accession>
<feature type="compositionally biased region" description="Basic and acidic residues" evidence="1">
    <location>
        <begin position="373"/>
        <end position="392"/>
    </location>
</feature>
<protein>
    <submittedName>
        <fullName evidence="2">Uncharacterized protein</fullName>
    </submittedName>
</protein>
<gene>
    <name evidence="2" type="ORF">BN1723_000968</name>
</gene>
<proteinExistence type="predicted"/>
<dbReference type="Proteomes" id="UP000045706">
    <property type="component" value="Unassembled WGS sequence"/>
</dbReference>
<evidence type="ECO:0000313" key="3">
    <source>
        <dbReference type="Proteomes" id="UP000045706"/>
    </source>
</evidence>
<feature type="region of interest" description="Disordered" evidence="1">
    <location>
        <begin position="373"/>
        <end position="462"/>
    </location>
</feature>
<sequence length="566" mass="62817">MHNHKHHSRSRAFDSPLKSLTVNNIYHATSHIVAGYAAHEGGNPIRLPWAKPDAPSRSLSQIIRSQACTPSRQSAAIAGEKVRAKLRNLFNAPTGAENIPRGQQLPRFLPFEERAEWRKANAVTLSSGAVFPSYQSNRFKARKASVNMDLCLLDDYSPSPQEYTEPDILMKVLHHGQGLGSKTSLSAQVDEHVQKEKPQEADNCHSHDFSSSSYISASIGKIQSRPESPVQSLAKDTIPDTQLLQAIRKLRISSSSPRVQGTSSAATEHRISRSHSSSSRKLLSTNEPRIARRVISSSNDSNEHLNKIEVTHFMASQADETKAELEAPRHRCPTAHTFASSYRSCQTSIKSGVLESSMGATQVSRCNAISDKTDSSVRELRGQKSTDRRSSDDTSVSAEPSVLELPSPVASVPLQKPAGKGRLQKKKAETRKADGQGVAKSVQEGNSSTKQQENIKKHKHSLITRAKKALSQRRRRIQAWLKNTRESWHGVDAKAELRKRKKKRQSHAPLLRPVRSVFGLRNISSDTVVVESMEKEIERRASDPVLRPRYSVFSFRSGVSTRRGRV</sequence>
<name>A0A0G4NCV3_VERLO</name>